<feature type="transmembrane region" description="Helical" evidence="1">
    <location>
        <begin position="133"/>
        <end position="151"/>
    </location>
</feature>
<proteinExistence type="predicted"/>
<evidence type="ECO:0008006" key="4">
    <source>
        <dbReference type="Google" id="ProtNLM"/>
    </source>
</evidence>
<evidence type="ECO:0000313" key="2">
    <source>
        <dbReference type="EMBL" id="CAE7252642.1"/>
    </source>
</evidence>
<protein>
    <recommendedName>
        <fullName evidence="4">Fatty acid hydroxylase domain-containing protein</fullName>
    </recommendedName>
</protein>
<evidence type="ECO:0000313" key="3">
    <source>
        <dbReference type="Proteomes" id="UP000649617"/>
    </source>
</evidence>
<evidence type="ECO:0000256" key="1">
    <source>
        <dbReference type="SAM" id="Phobius"/>
    </source>
</evidence>
<dbReference type="EMBL" id="CAJNIZ010006776">
    <property type="protein sequence ID" value="CAE7252642.1"/>
    <property type="molecule type" value="Genomic_DNA"/>
</dbReference>
<accession>A0A812M985</accession>
<feature type="transmembrane region" description="Helical" evidence="1">
    <location>
        <begin position="12"/>
        <end position="31"/>
    </location>
</feature>
<organism evidence="2 3">
    <name type="scientific">Symbiodinium pilosum</name>
    <name type="common">Dinoflagellate</name>
    <dbReference type="NCBI Taxonomy" id="2952"/>
    <lineage>
        <taxon>Eukaryota</taxon>
        <taxon>Sar</taxon>
        <taxon>Alveolata</taxon>
        <taxon>Dinophyceae</taxon>
        <taxon>Suessiales</taxon>
        <taxon>Symbiodiniaceae</taxon>
        <taxon>Symbiodinium</taxon>
    </lineage>
</organism>
<keyword evidence="1" id="KW-0812">Transmembrane</keyword>
<comment type="caution">
    <text evidence="2">The sequence shown here is derived from an EMBL/GenBank/DDBJ whole genome shotgun (WGS) entry which is preliminary data.</text>
</comment>
<keyword evidence="1" id="KW-0472">Membrane</keyword>
<reference evidence="2" key="1">
    <citation type="submission" date="2021-02" db="EMBL/GenBank/DDBJ databases">
        <authorList>
            <person name="Dougan E. K."/>
            <person name="Rhodes N."/>
            <person name="Thang M."/>
            <person name="Chan C."/>
        </authorList>
    </citation>
    <scope>NUCLEOTIDE SEQUENCE</scope>
</reference>
<dbReference type="Proteomes" id="UP000649617">
    <property type="component" value="Unassembled WGS sequence"/>
</dbReference>
<dbReference type="AlphaFoldDB" id="A0A812M985"/>
<keyword evidence="1" id="KW-1133">Transmembrane helix</keyword>
<gene>
    <name evidence="2" type="ORF">SPIL2461_LOCUS4934</name>
</gene>
<dbReference type="OrthoDB" id="408954at2759"/>
<name>A0A812M985_SYMPI</name>
<feature type="transmembrane region" description="Helical" evidence="1">
    <location>
        <begin position="361"/>
        <end position="386"/>
    </location>
</feature>
<keyword evidence="3" id="KW-1185">Reference proteome</keyword>
<feature type="transmembrane region" description="Helical" evidence="1">
    <location>
        <begin position="43"/>
        <end position="63"/>
    </location>
</feature>
<feature type="non-terminal residue" evidence="2">
    <location>
        <position position="1"/>
    </location>
</feature>
<sequence length="395" mass="45448">KVVQEAFVPLPTGPTAVLNVIVHVPFMLLLNRLAGFSMEYQRFIAMYSLAPTLIMGFCYYYYLFRRSMLQISLATLAGYVNNWVMATAIAMVSFTKLTLRYLALLYLEKLLPSYLQGYISFPLSTIESSVQNVLLVMYGMGALLLVSYPLWQAGHRLVFELVGRKDNNLGTFEAIMEILYTTSQTAVVTQMQTALAVLQLNYGYPYHFIHYFVVLVEHMFFHRMVELKFAWLHKLQHEVQPLYRLSHLEHHICKGTYPTTPAAGIWEVWLEGGTLFFCNSLALIPYSLFHAAYSGANVVVHTMWPFKSCVQWHTLHHVLHSDVYALNIPSKMDEQFSRDVKQYKDRLQCSFFMRHENASDLAGFAMAFVIGVILHYGFGVGLFHVWHERVLHMPA</sequence>